<keyword evidence="7" id="KW-0032">Aminotransferase</keyword>
<dbReference type="AlphaFoldDB" id="A0A3N5Y771"/>
<dbReference type="InterPro" id="IPR036390">
    <property type="entry name" value="WH_DNA-bd_sf"/>
</dbReference>
<evidence type="ECO:0000256" key="1">
    <source>
        <dbReference type="ARBA" id="ARBA00005384"/>
    </source>
</evidence>
<dbReference type="InterPro" id="IPR015422">
    <property type="entry name" value="PyrdxlP-dep_Trfase_small"/>
</dbReference>
<dbReference type="Gene3D" id="1.10.10.10">
    <property type="entry name" value="Winged helix-like DNA-binding domain superfamily/Winged helix DNA-binding domain"/>
    <property type="match status" value="1"/>
</dbReference>
<evidence type="ECO:0000313" key="8">
    <source>
        <dbReference type="Proteomes" id="UP000275281"/>
    </source>
</evidence>
<keyword evidence="2" id="KW-0663">Pyridoxal phosphate</keyword>
<dbReference type="PROSITE" id="PS50949">
    <property type="entry name" value="HTH_GNTR"/>
    <property type="match status" value="1"/>
</dbReference>
<evidence type="ECO:0000256" key="5">
    <source>
        <dbReference type="ARBA" id="ARBA00023163"/>
    </source>
</evidence>
<dbReference type="InterPro" id="IPR004839">
    <property type="entry name" value="Aminotransferase_I/II_large"/>
</dbReference>
<dbReference type="GO" id="GO:0030170">
    <property type="term" value="F:pyridoxal phosphate binding"/>
    <property type="evidence" value="ECO:0007669"/>
    <property type="project" value="InterPro"/>
</dbReference>
<evidence type="ECO:0000313" key="7">
    <source>
        <dbReference type="EMBL" id="RPJ66539.1"/>
    </source>
</evidence>
<comment type="similarity">
    <text evidence="1">In the C-terminal section; belongs to the class-I pyridoxal-phosphate-dependent aminotransferase family.</text>
</comment>
<name>A0A3N5Y771_9ALTE</name>
<reference evidence="7 8" key="1">
    <citation type="submission" date="2018-11" db="EMBL/GenBank/DDBJ databases">
        <authorList>
            <person name="Ye M.-Q."/>
            <person name="Du Z.-J."/>
        </authorList>
    </citation>
    <scope>NUCLEOTIDE SEQUENCE [LARGE SCALE GENOMIC DNA]</scope>
    <source>
        <strain evidence="7 8">U0105</strain>
    </source>
</reference>
<dbReference type="Proteomes" id="UP000275281">
    <property type="component" value="Unassembled WGS sequence"/>
</dbReference>
<evidence type="ECO:0000256" key="2">
    <source>
        <dbReference type="ARBA" id="ARBA00022898"/>
    </source>
</evidence>
<evidence type="ECO:0000259" key="6">
    <source>
        <dbReference type="PROSITE" id="PS50949"/>
    </source>
</evidence>
<dbReference type="PANTHER" id="PTHR46577:SF2">
    <property type="entry name" value="TRANSCRIPTIONAL REGULATORY PROTEIN"/>
    <property type="match status" value="1"/>
</dbReference>
<dbReference type="InterPro" id="IPR000524">
    <property type="entry name" value="Tscrpt_reg_HTH_GntR"/>
</dbReference>
<dbReference type="EMBL" id="RPOK01000003">
    <property type="protein sequence ID" value="RPJ66539.1"/>
    <property type="molecule type" value="Genomic_DNA"/>
</dbReference>
<sequence>MVRAMNEYKYQSLAKRLINKIEQGLLQSGDRLPSIRQLSSQYKLAKVSVQHALHYLEARGMVEARPRSGYYVTAVIRQTQPKLDSKFEDKPGLVEVPNIFHQIMSKGAAFDLCPLAPLHDHMPHTQFLHRFISRAQRQDSRRNAVYYSPPEGDLRLRKQIQNHYKTRNCALHEDQVCITSGCQNSLFIALMACCNPGDTIAIESPAFYGVLQIAQQLRLKVIEVSCSAITGLNADDLEKIIAKWPVKACVVTPSYATPTGACMPYHEKQKLADLAEKHNIYLIEDDIYGDLGFTLLPEPLKRFDRRGNVILCGSFSKSLSRDLRVGWISGGSLHDKVIHLKLVNQLSCGQAVQTGLASFLSEGHYRRHLNRYRQQLRQRRDNLVQALVQTFGSEVSYTVPEGGLALWVELPPNLDTHKMYLPLLAKGINITPGVLFSSQRRYLNYLRLSFAHTLDKHRKNALSTIKQHIDGLYMSPKSD</sequence>
<organism evidence="7 8">
    <name type="scientific">Alteromonas sediminis</name>
    <dbReference type="NCBI Taxonomy" id="2259342"/>
    <lineage>
        <taxon>Bacteria</taxon>
        <taxon>Pseudomonadati</taxon>
        <taxon>Pseudomonadota</taxon>
        <taxon>Gammaproteobacteria</taxon>
        <taxon>Alteromonadales</taxon>
        <taxon>Alteromonadaceae</taxon>
        <taxon>Alteromonas/Salinimonas group</taxon>
        <taxon>Alteromonas</taxon>
    </lineage>
</organism>
<keyword evidence="5" id="KW-0804">Transcription</keyword>
<gene>
    <name evidence="7" type="ORF">DRW07_10660</name>
</gene>
<dbReference type="Gene3D" id="3.90.1150.10">
    <property type="entry name" value="Aspartate Aminotransferase, domain 1"/>
    <property type="match status" value="1"/>
</dbReference>
<dbReference type="GO" id="GO:0008483">
    <property type="term" value="F:transaminase activity"/>
    <property type="evidence" value="ECO:0007669"/>
    <property type="project" value="UniProtKB-KW"/>
</dbReference>
<dbReference type="SUPFAM" id="SSF46785">
    <property type="entry name" value="Winged helix' DNA-binding domain"/>
    <property type="match status" value="1"/>
</dbReference>
<evidence type="ECO:0000256" key="4">
    <source>
        <dbReference type="ARBA" id="ARBA00023125"/>
    </source>
</evidence>
<dbReference type="SMART" id="SM00345">
    <property type="entry name" value="HTH_GNTR"/>
    <property type="match status" value="1"/>
</dbReference>
<proteinExistence type="inferred from homology"/>
<dbReference type="InterPro" id="IPR015421">
    <property type="entry name" value="PyrdxlP-dep_Trfase_major"/>
</dbReference>
<dbReference type="SUPFAM" id="SSF53383">
    <property type="entry name" value="PLP-dependent transferases"/>
    <property type="match status" value="1"/>
</dbReference>
<evidence type="ECO:0000256" key="3">
    <source>
        <dbReference type="ARBA" id="ARBA00023015"/>
    </source>
</evidence>
<dbReference type="PANTHER" id="PTHR46577">
    <property type="entry name" value="HTH-TYPE TRANSCRIPTIONAL REGULATORY PROTEIN GABR"/>
    <property type="match status" value="1"/>
</dbReference>
<dbReference type="CDD" id="cd00609">
    <property type="entry name" value="AAT_like"/>
    <property type="match status" value="1"/>
</dbReference>
<protein>
    <submittedName>
        <fullName evidence="7">PLP-dependent aminotransferase family protein</fullName>
    </submittedName>
</protein>
<dbReference type="Pfam" id="PF00155">
    <property type="entry name" value="Aminotran_1_2"/>
    <property type="match status" value="1"/>
</dbReference>
<dbReference type="CDD" id="cd07377">
    <property type="entry name" value="WHTH_GntR"/>
    <property type="match status" value="1"/>
</dbReference>
<feature type="domain" description="HTH gntR-type" evidence="6">
    <location>
        <begin position="7"/>
        <end position="75"/>
    </location>
</feature>
<dbReference type="InterPro" id="IPR036388">
    <property type="entry name" value="WH-like_DNA-bd_sf"/>
</dbReference>
<dbReference type="GO" id="GO:0003677">
    <property type="term" value="F:DNA binding"/>
    <property type="evidence" value="ECO:0007669"/>
    <property type="project" value="UniProtKB-KW"/>
</dbReference>
<accession>A0A3N5Y771</accession>
<dbReference type="InterPro" id="IPR051446">
    <property type="entry name" value="HTH_trans_reg/aminotransferase"/>
</dbReference>
<dbReference type="InterPro" id="IPR015424">
    <property type="entry name" value="PyrdxlP-dep_Trfase"/>
</dbReference>
<keyword evidence="8" id="KW-1185">Reference proteome</keyword>
<comment type="caution">
    <text evidence="7">The sequence shown here is derived from an EMBL/GenBank/DDBJ whole genome shotgun (WGS) entry which is preliminary data.</text>
</comment>
<dbReference type="Gene3D" id="3.40.640.10">
    <property type="entry name" value="Type I PLP-dependent aspartate aminotransferase-like (Major domain)"/>
    <property type="match status" value="1"/>
</dbReference>
<dbReference type="Pfam" id="PF00392">
    <property type="entry name" value="GntR"/>
    <property type="match status" value="1"/>
</dbReference>
<keyword evidence="4" id="KW-0238">DNA-binding</keyword>
<dbReference type="GO" id="GO:0003700">
    <property type="term" value="F:DNA-binding transcription factor activity"/>
    <property type="evidence" value="ECO:0007669"/>
    <property type="project" value="InterPro"/>
</dbReference>
<keyword evidence="7" id="KW-0808">Transferase</keyword>
<keyword evidence="3" id="KW-0805">Transcription regulation</keyword>
<dbReference type="OrthoDB" id="9804020at2"/>